<evidence type="ECO:0000256" key="1">
    <source>
        <dbReference type="SAM" id="MobiDB-lite"/>
    </source>
</evidence>
<proteinExistence type="predicted"/>
<dbReference type="InterPro" id="IPR021457">
    <property type="entry name" value="DUF3108"/>
</dbReference>
<comment type="caution">
    <text evidence="2">The sequence shown here is derived from an EMBL/GenBank/DDBJ whole genome shotgun (WGS) entry which is preliminary data.</text>
</comment>
<dbReference type="OrthoDB" id="7844015at2"/>
<feature type="region of interest" description="Disordered" evidence="1">
    <location>
        <begin position="1"/>
        <end position="28"/>
    </location>
</feature>
<keyword evidence="3" id="KW-1185">Reference proteome</keyword>
<reference evidence="2 3" key="1">
    <citation type="submission" date="2018-05" db="EMBL/GenBank/DDBJ databases">
        <title>Rhodobacteraceae gen. nov., sp. nov. isolated from sea water.</title>
        <authorList>
            <person name="Ren Y."/>
        </authorList>
    </citation>
    <scope>NUCLEOTIDE SEQUENCE [LARGE SCALE GENOMIC DNA]</scope>
    <source>
        <strain evidence="2 3">TG-679</strain>
    </source>
</reference>
<evidence type="ECO:0000313" key="2">
    <source>
        <dbReference type="EMBL" id="PWR01537.1"/>
    </source>
</evidence>
<dbReference type="EMBL" id="QGKU01000048">
    <property type="protein sequence ID" value="PWR01537.1"/>
    <property type="molecule type" value="Genomic_DNA"/>
</dbReference>
<evidence type="ECO:0000313" key="3">
    <source>
        <dbReference type="Proteomes" id="UP000245680"/>
    </source>
</evidence>
<dbReference type="Pfam" id="PF11306">
    <property type="entry name" value="DUF3108"/>
    <property type="match status" value="1"/>
</dbReference>
<gene>
    <name evidence="2" type="ORF">DKT77_15450</name>
</gene>
<accession>A0A2V2LE79</accession>
<feature type="region of interest" description="Disordered" evidence="1">
    <location>
        <begin position="153"/>
        <end position="179"/>
    </location>
</feature>
<organism evidence="2 3">
    <name type="scientific">Meridianimarinicoccus roseus</name>
    <dbReference type="NCBI Taxonomy" id="2072018"/>
    <lineage>
        <taxon>Bacteria</taxon>
        <taxon>Pseudomonadati</taxon>
        <taxon>Pseudomonadota</taxon>
        <taxon>Alphaproteobacteria</taxon>
        <taxon>Rhodobacterales</taxon>
        <taxon>Paracoccaceae</taxon>
        <taxon>Meridianimarinicoccus</taxon>
    </lineage>
</organism>
<name>A0A2V2LE79_9RHOB</name>
<dbReference type="Proteomes" id="UP000245680">
    <property type="component" value="Unassembled WGS sequence"/>
</dbReference>
<evidence type="ECO:0008006" key="4">
    <source>
        <dbReference type="Google" id="ProtNLM"/>
    </source>
</evidence>
<sequence length="282" mass="29829">MSSLTPTGKRSPAGPPQRKGRPMPHRTAYPAVHRGHRPAGALTRAAAALALVLAATLAPAAGRASEESGAFDVSFGGIRAGVIAFRAQETAAGAYTAHGSARASGLLGALFDAEIDTVAQGTVSGNTYRPKVAREVTIDGKDDTERTYRYSGAGVPTITRTPPRGPSSHAAPPEAQAGTVDTTTAAWAILRDRPAALACQLDISIYDGRRRHRIELNRAEPAQGGLTCSGRYTRVAGFSPDDMAERREWPLTMRYAAIPGGTLRVEQLSFPTSFGRARITRR</sequence>
<protein>
    <recommendedName>
        <fullName evidence="4">DUF3108 domain-containing protein</fullName>
    </recommendedName>
</protein>
<dbReference type="AlphaFoldDB" id="A0A2V2LE79"/>